<gene>
    <name evidence="1" type="ORF">CBM2587_B10057</name>
</gene>
<dbReference type="SUPFAM" id="SSF48576">
    <property type="entry name" value="Terpenoid synthases"/>
    <property type="match status" value="1"/>
</dbReference>
<keyword evidence="1" id="KW-0808">Transferase</keyword>
<dbReference type="AlphaFoldDB" id="A0A375BXH0"/>
<dbReference type="PANTHER" id="PTHR11626:SF2">
    <property type="entry name" value="SQUALENE SYNTHASE"/>
    <property type="match status" value="1"/>
</dbReference>
<dbReference type="Pfam" id="PF00494">
    <property type="entry name" value="SQS_PSY"/>
    <property type="match status" value="1"/>
</dbReference>
<dbReference type="PANTHER" id="PTHR11626">
    <property type="entry name" value="FARNESYL-DIPHOSPHATE FARNESYLTRANSFERASE"/>
    <property type="match status" value="1"/>
</dbReference>
<name>A0A375BXH0_9BURK</name>
<dbReference type="OrthoDB" id="9807580at2"/>
<dbReference type="Gene3D" id="1.10.600.10">
    <property type="entry name" value="Farnesyl Diphosphate Synthase"/>
    <property type="match status" value="1"/>
</dbReference>
<evidence type="ECO:0000313" key="1">
    <source>
        <dbReference type="EMBL" id="SOY57686.1"/>
    </source>
</evidence>
<accession>A0A375BXH0</accession>
<reference evidence="1" key="1">
    <citation type="submission" date="2018-01" db="EMBL/GenBank/DDBJ databases">
        <authorList>
            <person name="Clerissi C."/>
        </authorList>
    </citation>
    <scope>NUCLEOTIDE SEQUENCE</scope>
    <source>
        <strain evidence="1">Cupriavidus sp. LMG 19464</strain>
    </source>
</reference>
<dbReference type="EC" id="2.5.1.-" evidence="1"/>
<dbReference type="GO" id="GO:0045338">
    <property type="term" value="P:farnesyl diphosphate metabolic process"/>
    <property type="evidence" value="ECO:0007669"/>
    <property type="project" value="InterPro"/>
</dbReference>
<dbReference type="InterPro" id="IPR002060">
    <property type="entry name" value="Squ/phyt_synthse"/>
</dbReference>
<dbReference type="InterPro" id="IPR044844">
    <property type="entry name" value="Trans_IPPS_euk-type"/>
</dbReference>
<dbReference type="Proteomes" id="UP000256780">
    <property type="component" value="Chromosome CBM2587_b"/>
</dbReference>
<dbReference type="SFLD" id="SFLDG01018">
    <property type="entry name" value="Squalene/Phytoene_Synthase_Lik"/>
    <property type="match status" value="1"/>
</dbReference>
<dbReference type="EMBL" id="OFSQ01000029">
    <property type="protein sequence ID" value="SOY57686.1"/>
    <property type="molecule type" value="Genomic_DNA"/>
</dbReference>
<proteinExistence type="predicted"/>
<dbReference type="GO" id="GO:0051996">
    <property type="term" value="F:squalene synthase [NAD(P)H] activity"/>
    <property type="evidence" value="ECO:0007669"/>
    <property type="project" value="UniProtKB-EC"/>
</dbReference>
<protein>
    <submittedName>
        <fullName evidence="1">Squalene/phytoene synthase</fullName>
        <ecNumber evidence="1">2.5.1.-</ecNumber>
        <ecNumber evidence="1">2.5.1.21</ecNumber>
    </submittedName>
</protein>
<comment type="caution">
    <text evidence="1">The sequence shown here is derived from an EMBL/GenBank/DDBJ whole genome shotgun (WGS) entry which is preliminary data.</text>
</comment>
<organism evidence="1">
    <name type="scientific">Cupriavidus taiwanensis</name>
    <dbReference type="NCBI Taxonomy" id="164546"/>
    <lineage>
        <taxon>Bacteria</taxon>
        <taxon>Pseudomonadati</taxon>
        <taxon>Pseudomonadota</taxon>
        <taxon>Betaproteobacteria</taxon>
        <taxon>Burkholderiales</taxon>
        <taxon>Burkholderiaceae</taxon>
        <taxon>Cupriavidus</taxon>
    </lineage>
</organism>
<dbReference type="SFLD" id="SFLDS00005">
    <property type="entry name" value="Isoprenoid_Synthase_Type_I"/>
    <property type="match status" value="1"/>
</dbReference>
<dbReference type="InterPro" id="IPR008949">
    <property type="entry name" value="Isoprenoid_synthase_dom_sf"/>
</dbReference>
<dbReference type="EC" id="2.5.1.21" evidence="1"/>
<sequence length="361" mass="39804">MRDTSRAYLLGPLLKGVSRSFYLTLRVLPAGMRDPVGLAYLLARAADTIADTSLIPPPRRLALLLALRDQVNGASADPALADSIAMEAAARQEQSDERLLLESLGPALALLSQLDPNDQQAVRQIVSTLTEGMEFDLRTFPDEHAGRIAALRDPQALDHYTYLVAGCVGEFWTRMAAAHMPGAIGDTATMLHDGVRFGKALQMTNVLRDCGKDLRIGRCYLPQTMLEREGLHPQDLLRPDASARTRALMFELVRNTLEHFEAAMAYTLAMPARYVRLRLACLWPVLIGMETLRCLVRNDDWLDPARASRLPRGQVYRILAGSLPAVLSNRLLRWWFARQQRAIGAIIGRGDTASAASAGLP</sequence>
<dbReference type="RefSeq" id="WP_116357856.1">
    <property type="nucleotide sequence ID" value="NZ_LT976854.1"/>
</dbReference>